<name>A0A7Z6UD69_PSESF</name>
<gene>
    <name evidence="1" type="ORF">ALQ15_200122</name>
</gene>
<accession>A0A7Z6UD69</accession>
<dbReference type="AlphaFoldDB" id="A0A7Z6UD69"/>
<comment type="caution">
    <text evidence="1">The sequence shown here is derived from an EMBL/GenBank/DDBJ whole genome shotgun (WGS) entry which is preliminary data.</text>
</comment>
<dbReference type="Proteomes" id="UP000282289">
    <property type="component" value="Unassembled WGS sequence"/>
</dbReference>
<sequence>MRLPPQKENPSASWNSISSTWRVPTVLVSINSGLLPEKRSFGLVIRVALQRFESRETKKPELGLPDSGIFSLQISQVRWDQTIPQTFTCRPLRLRCSIFFHYRTPVCGSAV</sequence>
<evidence type="ECO:0000313" key="2">
    <source>
        <dbReference type="Proteomes" id="UP000282289"/>
    </source>
</evidence>
<evidence type="ECO:0000313" key="1">
    <source>
        <dbReference type="EMBL" id="RMP83687.1"/>
    </source>
</evidence>
<organism evidence="1 2">
    <name type="scientific">Pseudomonas syringae pv. actinidiae</name>
    <dbReference type="NCBI Taxonomy" id="103796"/>
    <lineage>
        <taxon>Bacteria</taxon>
        <taxon>Pseudomonadati</taxon>
        <taxon>Pseudomonadota</taxon>
        <taxon>Gammaproteobacteria</taxon>
        <taxon>Pseudomonadales</taxon>
        <taxon>Pseudomonadaceae</taxon>
        <taxon>Pseudomonas</taxon>
        <taxon>Pseudomonas syringae</taxon>
    </lineage>
</organism>
<proteinExistence type="predicted"/>
<protein>
    <submittedName>
        <fullName evidence="1">Uncharacterized protein</fullName>
    </submittedName>
</protein>
<dbReference type="EMBL" id="RBQT01000020">
    <property type="protein sequence ID" value="RMP83687.1"/>
    <property type="molecule type" value="Genomic_DNA"/>
</dbReference>
<reference evidence="1 2" key="1">
    <citation type="submission" date="2018-08" db="EMBL/GenBank/DDBJ databases">
        <title>Recombination of ecologically and evolutionarily significant loci maintains genetic cohesion in the Pseudomonas syringae species complex.</title>
        <authorList>
            <person name="Dillon M."/>
            <person name="Thakur S."/>
            <person name="Almeida R.N.D."/>
            <person name="Weir B.S."/>
            <person name="Guttman D.S."/>
        </authorList>
    </citation>
    <scope>NUCLEOTIDE SEQUENCE [LARGE SCALE GENOMIC DNA]</scope>
    <source>
        <strain evidence="1 2">ICMP 19589</strain>
    </source>
</reference>